<feature type="region of interest" description="Disordered" evidence="1">
    <location>
        <begin position="382"/>
        <end position="408"/>
    </location>
</feature>
<evidence type="ECO:0000313" key="3">
    <source>
        <dbReference type="Proteomes" id="UP001064933"/>
    </source>
</evidence>
<sequence>MRFRTGAALAGVTVLALVGAGAWWMVHLASGDGLVPATDGVSLHTVALAAEVTPEEGQAPDDAASPNNAVQWLLLDGARNTADAAVAAASAAAARDRYCGADFPHAFSAGVGMDDPRNAQLAAHEKAVLAEQSRKLALAGDELARMTAAVLQFDVGRIADIAEQTTDPLIYGLALRTCSKVDVPACQSLTPSRWLQLDPGNATAMWLLASKAPTIAEARQWLARAHDASYVIVMKGRMLKRVVDSGVTDPKLLLPIANRTMGADASETAHFLSAASRVCGYSAPADPVLRSACQGYAKDAIRLETSIEERGFAGLFADHMKLPADDLPVTPAQLVETMRRYTVLRAGPAARSDDGMNCARTQYSVAFDVEAATTGDIATFQRRGGELPTPEAAEATMKRKGPPAPTGS</sequence>
<proteinExistence type="predicted"/>
<evidence type="ECO:0008006" key="4">
    <source>
        <dbReference type="Google" id="ProtNLM"/>
    </source>
</evidence>
<dbReference type="RefSeq" id="WP_261756722.1">
    <property type="nucleotide sequence ID" value="NZ_CP104562.2"/>
</dbReference>
<reference evidence="2" key="1">
    <citation type="submission" date="2022-10" db="EMBL/GenBank/DDBJ databases">
        <title>Characterization and whole genome sequencing of a new Roseateles species, isolated from fresh water.</title>
        <authorList>
            <person name="Guliayeva D.Y."/>
            <person name="Akhremchuk A.E."/>
            <person name="Sikolenko M.A."/>
            <person name="Valentovich L.N."/>
            <person name="Sidarenka A.V."/>
        </authorList>
    </citation>
    <scope>NUCLEOTIDE SEQUENCE</scope>
    <source>
        <strain evidence="2">BIM B-1768</strain>
    </source>
</reference>
<protein>
    <recommendedName>
        <fullName evidence="4">Secreted protein</fullName>
    </recommendedName>
</protein>
<evidence type="ECO:0000313" key="2">
    <source>
        <dbReference type="EMBL" id="UXH76981.1"/>
    </source>
</evidence>
<keyword evidence="3" id="KW-1185">Reference proteome</keyword>
<gene>
    <name evidence="2" type="ORF">N4261_18405</name>
</gene>
<organism evidence="2 3">
    <name type="scientific">Roseateles amylovorans</name>
    <dbReference type="NCBI Taxonomy" id="2978473"/>
    <lineage>
        <taxon>Bacteria</taxon>
        <taxon>Pseudomonadati</taxon>
        <taxon>Pseudomonadota</taxon>
        <taxon>Betaproteobacteria</taxon>
        <taxon>Burkholderiales</taxon>
        <taxon>Sphaerotilaceae</taxon>
        <taxon>Roseateles</taxon>
    </lineage>
</organism>
<dbReference type="Proteomes" id="UP001064933">
    <property type="component" value="Chromosome"/>
</dbReference>
<name>A0ABY6AUT6_9BURK</name>
<evidence type="ECO:0000256" key="1">
    <source>
        <dbReference type="SAM" id="MobiDB-lite"/>
    </source>
</evidence>
<dbReference type="EMBL" id="CP104562">
    <property type="protein sequence ID" value="UXH76981.1"/>
    <property type="molecule type" value="Genomic_DNA"/>
</dbReference>
<accession>A0ABY6AUT6</accession>